<proteinExistence type="predicted"/>
<dbReference type="Proteomes" id="UP001430193">
    <property type="component" value="Unassembled WGS sequence"/>
</dbReference>
<accession>A0ABS2KI12</accession>
<gene>
    <name evidence="1" type="ORF">ISS99_14190</name>
</gene>
<dbReference type="EMBL" id="JADIKF010000039">
    <property type="protein sequence ID" value="MBM7130685.1"/>
    <property type="molecule type" value="Genomic_DNA"/>
</dbReference>
<protein>
    <submittedName>
        <fullName evidence="1">Uncharacterized protein</fullName>
    </submittedName>
</protein>
<keyword evidence="2" id="KW-1185">Reference proteome</keyword>
<organism evidence="1 2">
    <name type="scientific">Dyella mobilis</name>
    <dbReference type="NCBI Taxonomy" id="1849582"/>
    <lineage>
        <taxon>Bacteria</taxon>
        <taxon>Pseudomonadati</taxon>
        <taxon>Pseudomonadota</taxon>
        <taxon>Gammaproteobacteria</taxon>
        <taxon>Lysobacterales</taxon>
        <taxon>Rhodanobacteraceae</taxon>
        <taxon>Dyella</taxon>
    </lineage>
</organism>
<reference evidence="1" key="1">
    <citation type="submission" date="2020-10" db="EMBL/GenBank/DDBJ databases">
        <title>Phylogeny of dyella-like bacteria.</title>
        <authorList>
            <person name="Fu J."/>
        </authorList>
    </citation>
    <scope>NUCLEOTIDE SEQUENCE</scope>
    <source>
        <strain evidence="1">DHON07</strain>
    </source>
</reference>
<evidence type="ECO:0000313" key="1">
    <source>
        <dbReference type="EMBL" id="MBM7130685.1"/>
    </source>
</evidence>
<name>A0ABS2KI12_9GAMM</name>
<evidence type="ECO:0000313" key="2">
    <source>
        <dbReference type="Proteomes" id="UP001430193"/>
    </source>
</evidence>
<sequence>MSDDVDLVGVVDCLQGDALLSGLINVAPPKTIVMPFAKDRSKHYLIVAVFFRDENLRKQVVLTACRRIVTLLRRKYLAAIDGVEILISVVSAQRTERVLRLSILKESLDIFESMDHLDLSIRVPAAGMTSLMYRQIS</sequence>
<comment type="caution">
    <text evidence="1">The sequence shown here is derived from an EMBL/GenBank/DDBJ whole genome shotgun (WGS) entry which is preliminary data.</text>
</comment>
<dbReference type="RefSeq" id="WP_204632246.1">
    <property type="nucleotide sequence ID" value="NZ_BSOC01000002.1"/>
</dbReference>